<evidence type="ECO:0000313" key="10">
    <source>
        <dbReference type="WBParaSite" id="ACOC_0001183801-mRNA-1"/>
    </source>
</evidence>
<keyword evidence="4" id="KW-0677">Repeat</keyword>
<organism evidence="10">
    <name type="scientific">Angiostrongylus costaricensis</name>
    <name type="common">Nematode worm</name>
    <dbReference type="NCBI Taxonomy" id="334426"/>
    <lineage>
        <taxon>Eukaryota</taxon>
        <taxon>Metazoa</taxon>
        <taxon>Ecdysozoa</taxon>
        <taxon>Nematoda</taxon>
        <taxon>Chromadorea</taxon>
        <taxon>Rhabditida</taxon>
        <taxon>Rhabditina</taxon>
        <taxon>Rhabditomorpha</taxon>
        <taxon>Strongyloidea</taxon>
        <taxon>Metastrongylidae</taxon>
        <taxon>Angiostrongylus</taxon>
    </lineage>
</organism>
<dbReference type="FunFam" id="3.30.70.330:FF:000020">
    <property type="entry name" value="RNA-binding protein Musashi homolog 2 isoform X1"/>
    <property type="match status" value="1"/>
</dbReference>
<keyword evidence="9" id="KW-1185">Reference proteome</keyword>
<dbReference type="OrthoDB" id="1875751at2759"/>
<accession>A0A0R3PZ85</accession>
<keyword evidence="3" id="KW-0963">Cytoplasm</keyword>
<dbReference type="InterPro" id="IPR035979">
    <property type="entry name" value="RBD_domain_sf"/>
</dbReference>
<name>A0A0R3PZ85_ANGCS</name>
<sequence length="144" mass="16477">MVTKTKKVFIGGLSASSTLEDMKTYFEQYGKVEDAMLMFDKATQRHRGFGFITFDNDEVSDKVCEIHFHEINGKMVECKKAQPKEVMLPVQLNKSRAAAARNLYGLPPEQLLAYATYLPRFGYGNLLYPNMTSSMSKFSPIHYW</sequence>
<dbReference type="PANTHER" id="PTHR48032">
    <property type="entry name" value="RNA-BINDING PROTEIN MUSASHI HOMOLOG RBP6"/>
    <property type="match status" value="1"/>
</dbReference>
<evidence type="ECO:0000256" key="1">
    <source>
        <dbReference type="ARBA" id="ARBA00004496"/>
    </source>
</evidence>
<reference evidence="10" key="1">
    <citation type="submission" date="2017-02" db="UniProtKB">
        <authorList>
            <consortium name="WormBaseParasite"/>
        </authorList>
    </citation>
    <scope>IDENTIFICATION</scope>
</reference>
<dbReference type="Proteomes" id="UP000267027">
    <property type="component" value="Unassembled WGS sequence"/>
</dbReference>
<comment type="similarity">
    <text evidence="2">Belongs to the Musashi family.</text>
</comment>
<comment type="subcellular location">
    <subcellularLocation>
        <location evidence="1">Cytoplasm</location>
    </subcellularLocation>
</comment>
<evidence type="ECO:0000256" key="3">
    <source>
        <dbReference type="ARBA" id="ARBA00022490"/>
    </source>
</evidence>
<dbReference type="OMA" id="DKHTING"/>
<dbReference type="Pfam" id="PF00076">
    <property type="entry name" value="RRM_1"/>
    <property type="match status" value="1"/>
</dbReference>
<gene>
    <name evidence="8" type="ORF">ACOC_LOCUS11839</name>
</gene>
<dbReference type="Gene3D" id="3.30.70.330">
    <property type="match status" value="1"/>
</dbReference>
<dbReference type="CDD" id="cd12323">
    <property type="entry name" value="RRM2_MSI"/>
    <property type="match status" value="1"/>
</dbReference>
<evidence type="ECO:0000256" key="4">
    <source>
        <dbReference type="ARBA" id="ARBA00022737"/>
    </source>
</evidence>
<proteinExistence type="inferred from homology"/>
<keyword evidence="5 6" id="KW-0694">RNA-binding</keyword>
<evidence type="ECO:0000313" key="9">
    <source>
        <dbReference type="Proteomes" id="UP000267027"/>
    </source>
</evidence>
<evidence type="ECO:0000256" key="5">
    <source>
        <dbReference type="ARBA" id="ARBA00022884"/>
    </source>
</evidence>
<dbReference type="GO" id="GO:0005737">
    <property type="term" value="C:cytoplasm"/>
    <property type="evidence" value="ECO:0007669"/>
    <property type="project" value="UniProtKB-SubCell"/>
</dbReference>
<dbReference type="EMBL" id="UYYA01004805">
    <property type="protein sequence ID" value="VDM63424.1"/>
    <property type="molecule type" value="Genomic_DNA"/>
</dbReference>
<dbReference type="PANTHER" id="PTHR48032:SF18">
    <property type="entry name" value="RRM DOMAIN-CONTAINING PROTEIN"/>
    <property type="match status" value="1"/>
</dbReference>
<evidence type="ECO:0000256" key="2">
    <source>
        <dbReference type="ARBA" id="ARBA00006635"/>
    </source>
</evidence>
<dbReference type="SMART" id="SM00360">
    <property type="entry name" value="RRM"/>
    <property type="match status" value="1"/>
</dbReference>
<protein>
    <submittedName>
        <fullName evidence="10">RRM domain-containing protein</fullName>
    </submittedName>
</protein>
<dbReference type="InterPro" id="IPR012677">
    <property type="entry name" value="Nucleotide-bd_a/b_plait_sf"/>
</dbReference>
<evidence type="ECO:0000256" key="6">
    <source>
        <dbReference type="PROSITE-ProRule" id="PRU00176"/>
    </source>
</evidence>
<dbReference type="AlphaFoldDB" id="A0A0R3PZ85"/>
<dbReference type="WBParaSite" id="ACOC_0001183801-mRNA-1">
    <property type="protein sequence ID" value="ACOC_0001183801-mRNA-1"/>
    <property type="gene ID" value="ACOC_0001183801"/>
</dbReference>
<dbReference type="GO" id="GO:0003729">
    <property type="term" value="F:mRNA binding"/>
    <property type="evidence" value="ECO:0007669"/>
    <property type="project" value="TreeGrafter"/>
</dbReference>
<dbReference type="SUPFAM" id="SSF54928">
    <property type="entry name" value="RNA-binding domain, RBD"/>
    <property type="match status" value="1"/>
</dbReference>
<feature type="domain" description="RRM" evidence="7">
    <location>
        <begin position="6"/>
        <end position="83"/>
    </location>
</feature>
<dbReference type="InterPro" id="IPR000504">
    <property type="entry name" value="RRM_dom"/>
</dbReference>
<dbReference type="GO" id="GO:0006417">
    <property type="term" value="P:regulation of translation"/>
    <property type="evidence" value="ECO:0007669"/>
    <property type="project" value="TreeGrafter"/>
</dbReference>
<dbReference type="InterPro" id="IPR034126">
    <property type="entry name" value="MSI_RRM2"/>
</dbReference>
<evidence type="ECO:0000313" key="8">
    <source>
        <dbReference type="EMBL" id="VDM63424.1"/>
    </source>
</evidence>
<evidence type="ECO:0000259" key="7">
    <source>
        <dbReference type="PROSITE" id="PS50102"/>
    </source>
</evidence>
<dbReference type="PROSITE" id="PS50102">
    <property type="entry name" value="RRM"/>
    <property type="match status" value="1"/>
</dbReference>
<dbReference type="STRING" id="334426.A0A0R3PZ85"/>
<reference evidence="8 9" key="2">
    <citation type="submission" date="2018-11" db="EMBL/GenBank/DDBJ databases">
        <authorList>
            <consortium name="Pathogen Informatics"/>
        </authorList>
    </citation>
    <scope>NUCLEOTIDE SEQUENCE [LARGE SCALE GENOMIC DNA]</scope>
    <source>
        <strain evidence="8 9">Costa Rica</strain>
    </source>
</reference>